<dbReference type="Gene3D" id="3.40.630.30">
    <property type="match status" value="1"/>
</dbReference>
<name>A0A1I7RUS1_BURXY</name>
<protein>
    <submittedName>
        <fullName evidence="2">N-acetyltransferase domain-containing protein</fullName>
    </submittedName>
</protein>
<reference evidence="2" key="1">
    <citation type="submission" date="2016-11" db="UniProtKB">
        <authorList>
            <consortium name="WormBaseParasite"/>
        </authorList>
    </citation>
    <scope>IDENTIFICATION</scope>
</reference>
<dbReference type="AlphaFoldDB" id="A0A1I7RUS1"/>
<proteinExistence type="predicted"/>
<organism evidence="1 2">
    <name type="scientific">Bursaphelenchus xylophilus</name>
    <name type="common">Pinewood nematode worm</name>
    <name type="synonym">Aphelenchoides xylophilus</name>
    <dbReference type="NCBI Taxonomy" id="6326"/>
    <lineage>
        <taxon>Eukaryota</taxon>
        <taxon>Metazoa</taxon>
        <taxon>Ecdysozoa</taxon>
        <taxon>Nematoda</taxon>
        <taxon>Chromadorea</taxon>
        <taxon>Rhabditida</taxon>
        <taxon>Tylenchina</taxon>
        <taxon>Tylenchomorpha</taxon>
        <taxon>Aphelenchoidea</taxon>
        <taxon>Aphelenchoididae</taxon>
        <taxon>Bursaphelenchus</taxon>
    </lineage>
</organism>
<dbReference type="WBParaSite" id="BXY_0448100.1">
    <property type="protein sequence ID" value="BXY_0448100.1"/>
    <property type="gene ID" value="BXY_0448100"/>
</dbReference>
<dbReference type="Proteomes" id="UP000095284">
    <property type="component" value="Unplaced"/>
</dbReference>
<evidence type="ECO:0000313" key="2">
    <source>
        <dbReference type="WBParaSite" id="BXY_0448100.1"/>
    </source>
</evidence>
<accession>A0A1I7RUS1</accession>
<evidence type="ECO:0000313" key="1">
    <source>
        <dbReference type="Proteomes" id="UP000095284"/>
    </source>
</evidence>
<sequence>MERYVLGHGALASVAKEYTGNGLASAIIIENARQMAADRICNYFYGNPTANETGSVAPKLGMPEVWRLNFYQSPSNWTITDAFSTIFRPIFAIIETKNYEKF</sequence>